<protein>
    <submittedName>
        <fullName evidence="2">Putative ovule protein</fullName>
    </submittedName>
</protein>
<dbReference type="EMBL" id="GEDG01035392">
    <property type="protein sequence ID" value="JAP09231.1"/>
    <property type="molecule type" value="Transcribed_RNA"/>
</dbReference>
<proteinExistence type="predicted"/>
<keyword evidence="1" id="KW-0812">Transmembrane</keyword>
<organism evidence="2">
    <name type="scientific">Solanum chacoense</name>
    <name type="common">Chaco potato</name>
    <dbReference type="NCBI Taxonomy" id="4108"/>
    <lineage>
        <taxon>Eukaryota</taxon>
        <taxon>Viridiplantae</taxon>
        <taxon>Streptophyta</taxon>
        <taxon>Embryophyta</taxon>
        <taxon>Tracheophyta</taxon>
        <taxon>Spermatophyta</taxon>
        <taxon>Magnoliopsida</taxon>
        <taxon>eudicotyledons</taxon>
        <taxon>Gunneridae</taxon>
        <taxon>Pentapetalae</taxon>
        <taxon>asterids</taxon>
        <taxon>lamiids</taxon>
        <taxon>Solanales</taxon>
        <taxon>Solanaceae</taxon>
        <taxon>Solanoideae</taxon>
        <taxon>Solaneae</taxon>
        <taxon>Solanum</taxon>
    </lineage>
</organism>
<feature type="transmembrane region" description="Helical" evidence="1">
    <location>
        <begin position="39"/>
        <end position="62"/>
    </location>
</feature>
<name>A0A0V0GLV0_SOLCH</name>
<evidence type="ECO:0000313" key="2">
    <source>
        <dbReference type="EMBL" id="JAP09231.1"/>
    </source>
</evidence>
<feature type="transmembrane region" description="Helical" evidence="1">
    <location>
        <begin position="6"/>
        <end position="27"/>
    </location>
</feature>
<feature type="transmembrane region" description="Helical" evidence="1">
    <location>
        <begin position="68"/>
        <end position="86"/>
    </location>
</feature>
<reference evidence="2" key="1">
    <citation type="submission" date="2015-12" db="EMBL/GenBank/DDBJ databases">
        <title>Gene expression during late stages of embryo sac development: a critical building block for successful pollen-pistil interactions.</title>
        <authorList>
            <person name="Liu Y."/>
            <person name="Joly V."/>
            <person name="Sabar M."/>
            <person name="Matton D.P."/>
        </authorList>
    </citation>
    <scope>NUCLEOTIDE SEQUENCE</scope>
</reference>
<evidence type="ECO:0000256" key="1">
    <source>
        <dbReference type="SAM" id="Phobius"/>
    </source>
</evidence>
<sequence>MGGIMGYCPCIAQACLEVAYGVFLLCYGKLDFIDYAYDYVVISHAYSLCLIMMYRMLMIFAIDSYNYGIYHMLTNASYMLMLMIYASHHI</sequence>
<accession>A0A0V0GLV0</accession>
<keyword evidence="1" id="KW-0472">Membrane</keyword>
<keyword evidence="1" id="KW-1133">Transmembrane helix</keyword>
<dbReference type="AlphaFoldDB" id="A0A0V0GLV0"/>